<evidence type="ECO:0000313" key="3">
    <source>
        <dbReference type="Proteomes" id="UP001556367"/>
    </source>
</evidence>
<name>A0ABR3JLX1_9AGAR</name>
<gene>
    <name evidence="2" type="ORF">HGRIS_002606</name>
</gene>
<evidence type="ECO:0000313" key="2">
    <source>
        <dbReference type="EMBL" id="KAL0956460.1"/>
    </source>
</evidence>
<feature type="compositionally biased region" description="Low complexity" evidence="1">
    <location>
        <begin position="87"/>
        <end position="116"/>
    </location>
</feature>
<accession>A0ABR3JLX1</accession>
<dbReference type="EMBL" id="JASNQZ010000006">
    <property type="protein sequence ID" value="KAL0956460.1"/>
    <property type="molecule type" value="Genomic_DNA"/>
</dbReference>
<protein>
    <submittedName>
        <fullName evidence="2">Uncharacterized protein</fullName>
    </submittedName>
</protein>
<reference evidence="3" key="1">
    <citation type="submission" date="2024-06" db="EMBL/GenBank/DDBJ databases">
        <title>Multi-omics analyses provide insights into the biosynthesis of the anticancer antibiotic pleurotin in Hohenbuehelia grisea.</title>
        <authorList>
            <person name="Weaver J.A."/>
            <person name="Alberti F."/>
        </authorList>
    </citation>
    <scope>NUCLEOTIDE SEQUENCE [LARGE SCALE GENOMIC DNA]</scope>
    <source>
        <strain evidence="3">T-177</strain>
    </source>
</reference>
<keyword evidence="3" id="KW-1185">Reference proteome</keyword>
<feature type="compositionally biased region" description="Low complexity" evidence="1">
    <location>
        <begin position="248"/>
        <end position="265"/>
    </location>
</feature>
<evidence type="ECO:0000256" key="1">
    <source>
        <dbReference type="SAM" id="MobiDB-lite"/>
    </source>
</evidence>
<feature type="region of interest" description="Disordered" evidence="1">
    <location>
        <begin position="76"/>
        <end position="285"/>
    </location>
</feature>
<feature type="compositionally biased region" description="Pro residues" evidence="1">
    <location>
        <begin position="178"/>
        <end position="187"/>
    </location>
</feature>
<feature type="compositionally biased region" description="Polar residues" evidence="1">
    <location>
        <begin position="134"/>
        <end position="167"/>
    </location>
</feature>
<organism evidence="2 3">
    <name type="scientific">Hohenbuehelia grisea</name>
    <dbReference type="NCBI Taxonomy" id="104357"/>
    <lineage>
        <taxon>Eukaryota</taxon>
        <taxon>Fungi</taxon>
        <taxon>Dikarya</taxon>
        <taxon>Basidiomycota</taxon>
        <taxon>Agaricomycotina</taxon>
        <taxon>Agaricomycetes</taxon>
        <taxon>Agaricomycetidae</taxon>
        <taxon>Agaricales</taxon>
        <taxon>Pleurotineae</taxon>
        <taxon>Pleurotaceae</taxon>
        <taxon>Hohenbuehelia</taxon>
    </lineage>
</organism>
<feature type="compositionally biased region" description="Low complexity" evidence="1">
    <location>
        <begin position="188"/>
        <end position="208"/>
    </location>
</feature>
<proteinExistence type="predicted"/>
<dbReference type="Proteomes" id="UP001556367">
    <property type="component" value="Unassembled WGS sequence"/>
</dbReference>
<comment type="caution">
    <text evidence="2">The sequence shown here is derived from an EMBL/GenBank/DDBJ whole genome shotgun (WGS) entry which is preliminary data.</text>
</comment>
<sequence>MAPRRSGHPFVNSGIQMNNNMVNNFGSIGQQNFIDNRRNYGNKTTIKARGNIEYSPVSEGSSGHTIQINNGSGTFHGGATEINHGVPSSCTSPSMPAASSSQPNFAAAAPFPEPGSGHFNDAHGRAQSCPYVPMQTSDFPPIASSSPQEVYSAQTSPQYPTRSNQNPLREMMSDFPSSPSPSSPISPTPNKDDLASSSSSPLPDTSSSQKDEAAASPPIEENSVDIAVTNKSAEEISESPPASPPDAEPSSEPSTPASSAPAQEQSADEEQLPAEPEAKILTKTKKPRFAKIMPVTLLARLKGRSATRVDSKEL</sequence>